<evidence type="ECO:0000313" key="3">
    <source>
        <dbReference type="EMBL" id="KZZ90335.1"/>
    </source>
</evidence>
<feature type="region of interest" description="Disordered" evidence="1">
    <location>
        <begin position="364"/>
        <end position="392"/>
    </location>
</feature>
<feature type="compositionally biased region" description="Basic and acidic residues" evidence="1">
    <location>
        <begin position="369"/>
        <end position="389"/>
    </location>
</feature>
<keyword evidence="2" id="KW-1133">Transmembrane helix</keyword>
<keyword evidence="2" id="KW-0812">Transmembrane</keyword>
<feature type="region of interest" description="Disordered" evidence="1">
    <location>
        <begin position="453"/>
        <end position="574"/>
    </location>
</feature>
<dbReference type="OrthoDB" id="2163411at2759"/>
<protein>
    <submittedName>
        <fullName evidence="3">SH3 domain-containing protein</fullName>
    </submittedName>
</protein>
<feature type="compositionally biased region" description="Low complexity" evidence="1">
    <location>
        <begin position="538"/>
        <end position="560"/>
    </location>
</feature>
<evidence type="ECO:0000256" key="1">
    <source>
        <dbReference type="SAM" id="MobiDB-lite"/>
    </source>
</evidence>
<dbReference type="EMBL" id="AZGZ01000017">
    <property type="protein sequence ID" value="KZZ90335.1"/>
    <property type="molecule type" value="Genomic_DNA"/>
</dbReference>
<comment type="caution">
    <text evidence="3">The sequence shown here is derived from an EMBL/GenBank/DDBJ whole genome shotgun (WGS) entry which is preliminary data.</text>
</comment>
<keyword evidence="2" id="KW-0472">Membrane</keyword>
<proteinExistence type="predicted"/>
<dbReference type="VEuPathDB" id="FungiDB:AAP_03865"/>
<feature type="compositionally biased region" description="Polar residues" evidence="1">
    <location>
        <begin position="561"/>
        <end position="574"/>
    </location>
</feature>
<keyword evidence="4" id="KW-1185">Reference proteome</keyword>
<dbReference type="AlphaFoldDB" id="A0A167XQ46"/>
<gene>
    <name evidence="3" type="ORF">AAP_03865</name>
</gene>
<feature type="compositionally biased region" description="Polar residues" evidence="1">
    <location>
        <begin position="515"/>
        <end position="531"/>
    </location>
</feature>
<feature type="transmembrane region" description="Helical" evidence="2">
    <location>
        <begin position="249"/>
        <end position="274"/>
    </location>
</feature>
<dbReference type="SUPFAM" id="SSF50044">
    <property type="entry name" value="SH3-domain"/>
    <property type="match status" value="1"/>
</dbReference>
<feature type="compositionally biased region" description="Basic and acidic residues" evidence="1">
    <location>
        <begin position="463"/>
        <end position="485"/>
    </location>
</feature>
<name>A0A167XQ46_9EURO</name>
<organism evidence="3 4">
    <name type="scientific">Ascosphaera apis ARSEF 7405</name>
    <dbReference type="NCBI Taxonomy" id="392613"/>
    <lineage>
        <taxon>Eukaryota</taxon>
        <taxon>Fungi</taxon>
        <taxon>Dikarya</taxon>
        <taxon>Ascomycota</taxon>
        <taxon>Pezizomycotina</taxon>
        <taxon>Eurotiomycetes</taxon>
        <taxon>Eurotiomycetidae</taxon>
        <taxon>Onygenales</taxon>
        <taxon>Ascosphaeraceae</taxon>
        <taxon>Ascosphaera</taxon>
    </lineage>
</organism>
<evidence type="ECO:0000313" key="4">
    <source>
        <dbReference type="Proteomes" id="UP000242877"/>
    </source>
</evidence>
<sequence>MSSSSSGKCIPLTGTTACPAWANATISTNSTMLGHYPFLEYVSSVKDFDEQLMNYIKHDYVKSKYQDSLECDSISLKNTSYLYARYTTSVICAGIVQDSKSPCSVSNEDAPPLCAESCAQNAQSEELIVQTASLCGTPRKDYISQIRADFTVCSLPVNSLSGDCVKGDMNEMDNCGFMGNLPGLCGYCAKSSPNATDSCCVASQVNERCKGLHLPEPTVTGPPLFPTSTSTPTSTPTPAVGKHNLSGGAIAGAVIGAVAGAVLLIVLPCLFFCLRRRRNQAHSASIFNQPTPSISRERKPGGIAVSEASAAGSTPRQSRMIALANQPGDGNSGAPGNRGTMTNEGYEVLMTPRSGGREMRMSAIQGEGMDTRSLRGSGELDRRDSKRDSYGIMGNARYDSGIGGAIESAASGAVIGAALDRERHSQRNSAFLDDDIDDVETARTPRGSQTELMGRLSHHHHHNNDLDSDRDSRRDSNSDIERDLPSRGYDTTEDAYTTPKRTRGTPPVITKRRQGSLSSTSVLNSDPNLNASAHKRTPSSPSSNPPTTAASGPTTASTNADSSPGNTSSQSEQLSSFKDYYSHALIRPADEVAVLWAYTPRADDEFALERGQMLRVKGIWDDGWATGVMLNDSVEDWENRQGKEDMKGKGKMRDTAEGDIKAFPLVCVCLPRYWRKAVEAEINL</sequence>
<reference evidence="3 4" key="1">
    <citation type="journal article" date="2016" name="Genome Biol. Evol.">
        <title>Divergent and convergent evolution of fungal pathogenicity.</title>
        <authorList>
            <person name="Shang Y."/>
            <person name="Xiao G."/>
            <person name="Zheng P."/>
            <person name="Cen K."/>
            <person name="Zhan S."/>
            <person name="Wang C."/>
        </authorList>
    </citation>
    <scope>NUCLEOTIDE SEQUENCE [LARGE SCALE GENOMIC DNA]</scope>
    <source>
        <strain evidence="3 4">ARSEF 7405</strain>
    </source>
</reference>
<evidence type="ECO:0000256" key="2">
    <source>
        <dbReference type="SAM" id="Phobius"/>
    </source>
</evidence>
<dbReference type="Gene3D" id="2.30.30.40">
    <property type="entry name" value="SH3 Domains"/>
    <property type="match status" value="1"/>
</dbReference>
<accession>A0A167XQ46</accession>
<dbReference type="InterPro" id="IPR036028">
    <property type="entry name" value="SH3-like_dom_sf"/>
</dbReference>
<feature type="region of interest" description="Disordered" evidence="1">
    <location>
        <begin position="288"/>
        <end position="343"/>
    </location>
</feature>
<dbReference type="Proteomes" id="UP000242877">
    <property type="component" value="Unassembled WGS sequence"/>
</dbReference>